<evidence type="ECO:0000259" key="1">
    <source>
        <dbReference type="Pfam" id="PF07727"/>
    </source>
</evidence>
<dbReference type="InterPro" id="IPR029044">
    <property type="entry name" value="Nucleotide-diphossugar_trans"/>
</dbReference>
<proteinExistence type="predicted"/>
<evidence type="ECO:0000313" key="2">
    <source>
        <dbReference type="EMBL" id="KAK2969923.1"/>
    </source>
</evidence>
<evidence type="ECO:0000313" key="3">
    <source>
        <dbReference type="Proteomes" id="UP001187471"/>
    </source>
</evidence>
<comment type="caution">
    <text evidence="2">The sequence shown here is derived from an EMBL/GenBank/DDBJ whole genome shotgun (WGS) entry which is preliminary data.</text>
</comment>
<reference evidence="2" key="1">
    <citation type="submission" date="2022-12" db="EMBL/GenBank/DDBJ databases">
        <title>Draft genome assemblies for two species of Escallonia (Escalloniales).</title>
        <authorList>
            <person name="Chanderbali A."/>
            <person name="Dervinis C."/>
            <person name="Anghel I."/>
            <person name="Soltis D."/>
            <person name="Soltis P."/>
            <person name="Zapata F."/>
        </authorList>
    </citation>
    <scope>NUCLEOTIDE SEQUENCE</scope>
    <source>
        <strain evidence="2">UCBG92.1500</strain>
        <tissue evidence="2">Leaf</tissue>
    </source>
</reference>
<sequence length="144" mass="16176">MWLQEPDSSGRAAPIRYGGIYLDSDIVVLKPLLSLNNTVGMDNELGGSHLSGAVMAFRKHRYLYGPRVLVGVLALRRQNKDSVVVLFYVDDMIVTCNDEEEVTGLREELAHRCEMKSIGKPQHFPGLEVSKNKDDIFLSQIHYA</sequence>
<protein>
    <recommendedName>
        <fullName evidence="1">Reverse transcriptase Ty1/copia-type domain-containing protein</fullName>
    </recommendedName>
</protein>
<keyword evidence="3" id="KW-1185">Reference proteome</keyword>
<accession>A0AA88QN81</accession>
<gene>
    <name evidence="2" type="ORF">RJ640_000536</name>
</gene>
<dbReference type="InterPro" id="IPR044789">
    <property type="entry name" value="Put_A1-4-GlycosylTfrase_plant"/>
</dbReference>
<dbReference type="Proteomes" id="UP001187471">
    <property type="component" value="Unassembled WGS sequence"/>
</dbReference>
<dbReference type="EMBL" id="JAVXUO010002766">
    <property type="protein sequence ID" value="KAK2969923.1"/>
    <property type="molecule type" value="Genomic_DNA"/>
</dbReference>
<dbReference type="SUPFAM" id="SSF53448">
    <property type="entry name" value="Nucleotide-diphospho-sugar transferases"/>
    <property type="match status" value="1"/>
</dbReference>
<dbReference type="PANTHER" id="PTHR47213:SF1">
    <property type="entry name" value="OS07G0567300 PROTEIN"/>
    <property type="match status" value="1"/>
</dbReference>
<organism evidence="2 3">
    <name type="scientific">Escallonia rubra</name>
    <dbReference type="NCBI Taxonomy" id="112253"/>
    <lineage>
        <taxon>Eukaryota</taxon>
        <taxon>Viridiplantae</taxon>
        <taxon>Streptophyta</taxon>
        <taxon>Embryophyta</taxon>
        <taxon>Tracheophyta</taxon>
        <taxon>Spermatophyta</taxon>
        <taxon>Magnoliopsida</taxon>
        <taxon>eudicotyledons</taxon>
        <taxon>Gunneridae</taxon>
        <taxon>Pentapetalae</taxon>
        <taxon>asterids</taxon>
        <taxon>campanulids</taxon>
        <taxon>Escalloniales</taxon>
        <taxon>Escalloniaceae</taxon>
        <taxon>Escallonia</taxon>
    </lineage>
</organism>
<dbReference type="AlphaFoldDB" id="A0AA88QN81"/>
<dbReference type="PANTHER" id="PTHR47213">
    <property type="entry name" value="OS07G0567300 PROTEIN"/>
    <property type="match status" value="1"/>
</dbReference>
<name>A0AA88QN81_9ASTE</name>
<feature type="domain" description="Reverse transcriptase Ty1/copia-type" evidence="1">
    <location>
        <begin position="75"/>
        <end position="144"/>
    </location>
</feature>
<dbReference type="Pfam" id="PF07727">
    <property type="entry name" value="RVT_2"/>
    <property type="match status" value="1"/>
</dbReference>
<dbReference type="InterPro" id="IPR013103">
    <property type="entry name" value="RVT_2"/>
</dbReference>